<keyword evidence="1" id="KW-0472">Membrane</keyword>
<sequence length="324" mass="34476">MNRCVPRRGFTLIELLVVIAIIAILIGLLLPAVQKVREAAARMSCSNNLKQIALAAHNYQSTNGYLPPGFLGPYPASASGTGSTGNEQALGTLPFLLTYIEQDNVYKYMTSGSVPANLVNVDAANGPFWGYAESWAAAQTKIKTFICPSDSTADKATLAVAYLWPTSTSACCVATAFNDAATVSALGKTNYLGSAGYLNSPTDNTRGYFTNRSKNKIEGASDGSSNTIMFGEVTSNPAQAWGGAPSPQLAWTWMSSPPIASGWGAVLSVPQTDYFYRFSSMHSGVVMYAFGDGSIRSLRKPTTFSPFVWTTGMSEGQIVDLSNL</sequence>
<dbReference type="PANTHER" id="PTHR30093:SF2">
    <property type="entry name" value="TYPE II SECRETION SYSTEM PROTEIN H"/>
    <property type="match status" value="1"/>
</dbReference>
<dbReference type="InterPro" id="IPR027558">
    <property type="entry name" value="Pre_pil_HX9DG_C"/>
</dbReference>
<dbReference type="SUPFAM" id="SSF54523">
    <property type="entry name" value="Pili subunits"/>
    <property type="match status" value="1"/>
</dbReference>
<accession>A0ABU5EQR9</accession>
<dbReference type="NCBIfam" id="TIGR02532">
    <property type="entry name" value="IV_pilin_GFxxxE"/>
    <property type="match status" value="1"/>
</dbReference>
<evidence type="ECO:0000313" key="3">
    <source>
        <dbReference type="EMBL" id="MDY3557545.1"/>
    </source>
</evidence>
<dbReference type="Pfam" id="PF07596">
    <property type="entry name" value="SBP_bac_10"/>
    <property type="match status" value="1"/>
</dbReference>
<protein>
    <submittedName>
        <fullName evidence="3">DUF1559 domain-containing protein</fullName>
    </submittedName>
</protein>
<keyword evidence="1" id="KW-0812">Transmembrane</keyword>
<dbReference type="PROSITE" id="PS00409">
    <property type="entry name" value="PROKAR_NTER_METHYL"/>
    <property type="match status" value="1"/>
</dbReference>
<dbReference type="InterPro" id="IPR045584">
    <property type="entry name" value="Pilin-like"/>
</dbReference>
<evidence type="ECO:0000313" key="4">
    <source>
        <dbReference type="Proteomes" id="UP001272242"/>
    </source>
</evidence>
<dbReference type="Gene3D" id="3.30.700.10">
    <property type="entry name" value="Glycoprotein, Type 4 Pilin"/>
    <property type="match status" value="1"/>
</dbReference>
<dbReference type="InterPro" id="IPR011453">
    <property type="entry name" value="DUF1559"/>
</dbReference>
<evidence type="ECO:0000256" key="1">
    <source>
        <dbReference type="SAM" id="Phobius"/>
    </source>
</evidence>
<dbReference type="InterPro" id="IPR012902">
    <property type="entry name" value="N_methyl_site"/>
</dbReference>
<dbReference type="Pfam" id="PF07963">
    <property type="entry name" value="N_methyl"/>
    <property type="match status" value="1"/>
</dbReference>
<dbReference type="Proteomes" id="UP001272242">
    <property type="component" value="Unassembled WGS sequence"/>
</dbReference>
<feature type="domain" description="DUF1559" evidence="2">
    <location>
        <begin position="34"/>
        <end position="298"/>
    </location>
</feature>
<dbReference type="EMBL" id="JAXBLV010000001">
    <property type="protein sequence ID" value="MDY3557545.1"/>
    <property type="molecule type" value="Genomic_DNA"/>
</dbReference>
<name>A0ABU5EQR9_9BACT</name>
<proteinExistence type="predicted"/>
<dbReference type="NCBIfam" id="TIGR04294">
    <property type="entry name" value="pre_pil_HX9DG"/>
    <property type="match status" value="1"/>
</dbReference>
<gene>
    <name evidence="3" type="ORF">R5W23_000071</name>
</gene>
<dbReference type="RefSeq" id="WP_320684604.1">
    <property type="nucleotide sequence ID" value="NZ_JAXBLV010000001.1"/>
</dbReference>
<keyword evidence="1" id="KW-1133">Transmembrane helix</keyword>
<evidence type="ECO:0000259" key="2">
    <source>
        <dbReference type="Pfam" id="PF07596"/>
    </source>
</evidence>
<feature type="transmembrane region" description="Helical" evidence="1">
    <location>
        <begin position="12"/>
        <end position="33"/>
    </location>
</feature>
<organism evidence="3 4">
    <name type="scientific">Gemmata algarum</name>
    <dbReference type="NCBI Taxonomy" id="2975278"/>
    <lineage>
        <taxon>Bacteria</taxon>
        <taxon>Pseudomonadati</taxon>
        <taxon>Planctomycetota</taxon>
        <taxon>Planctomycetia</taxon>
        <taxon>Gemmatales</taxon>
        <taxon>Gemmataceae</taxon>
        <taxon>Gemmata</taxon>
    </lineage>
</organism>
<dbReference type="PANTHER" id="PTHR30093">
    <property type="entry name" value="GENERAL SECRETION PATHWAY PROTEIN G"/>
    <property type="match status" value="1"/>
</dbReference>
<keyword evidence="4" id="KW-1185">Reference proteome</keyword>
<comment type="caution">
    <text evidence="3">The sequence shown here is derived from an EMBL/GenBank/DDBJ whole genome shotgun (WGS) entry which is preliminary data.</text>
</comment>
<reference evidence="4" key="1">
    <citation type="journal article" date="2023" name="Mar. Drugs">
        <title>Gemmata algarum, a Novel Planctomycete Isolated from an Algal Mat, Displays Antimicrobial Activity.</title>
        <authorList>
            <person name="Kumar G."/>
            <person name="Kallscheuer N."/>
            <person name="Kashif M."/>
            <person name="Ahamad S."/>
            <person name="Jagadeeshwari U."/>
            <person name="Pannikurungottu S."/>
            <person name="Haufschild T."/>
            <person name="Kabuu M."/>
            <person name="Sasikala C."/>
            <person name="Jogler C."/>
            <person name="Ramana C."/>
        </authorList>
    </citation>
    <scope>NUCLEOTIDE SEQUENCE [LARGE SCALE GENOMIC DNA]</scope>
    <source>
        <strain evidence="4">JC673</strain>
    </source>
</reference>